<proteinExistence type="predicted"/>
<evidence type="ECO:0000313" key="2">
    <source>
        <dbReference type="Proteomes" id="UP001187734"/>
    </source>
</evidence>
<keyword evidence="2" id="KW-1185">Reference proteome</keyword>
<reference evidence="1" key="1">
    <citation type="submission" date="2018-03" db="EMBL/GenBank/DDBJ databases">
        <authorList>
            <person name="Guldener U."/>
        </authorList>
    </citation>
    <scope>NUCLEOTIDE SEQUENCE</scope>
</reference>
<accession>A0AAE8MNL5</accession>
<dbReference type="EMBL" id="ONZP01000818">
    <property type="protein sequence ID" value="SPJ91044.1"/>
    <property type="molecule type" value="Genomic_DNA"/>
</dbReference>
<organism evidence="1 2">
    <name type="scientific">Fusarium torulosum</name>
    <dbReference type="NCBI Taxonomy" id="33205"/>
    <lineage>
        <taxon>Eukaryota</taxon>
        <taxon>Fungi</taxon>
        <taxon>Dikarya</taxon>
        <taxon>Ascomycota</taxon>
        <taxon>Pezizomycotina</taxon>
        <taxon>Sordariomycetes</taxon>
        <taxon>Hypocreomycetidae</taxon>
        <taxon>Hypocreales</taxon>
        <taxon>Nectriaceae</taxon>
        <taxon>Fusarium</taxon>
    </lineage>
</organism>
<gene>
    <name evidence="1" type="ORF">FTOL_13446</name>
</gene>
<comment type="caution">
    <text evidence="1">The sequence shown here is derived from an EMBL/GenBank/DDBJ whole genome shotgun (WGS) entry which is preliminary data.</text>
</comment>
<name>A0AAE8MNL5_9HYPO</name>
<evidence type="ECO:0000313" key="1">
    <source>
        <dbReference type="EMBL" id="SPJ91044.1"/>
    </source>
</evidence>
<dbReference type="Proteomes" id="UP001187734">
    <property type="component" value="Unassembled WGS sequence"/>
</dbReference>
<protein>
    <submittedName>
        <fullName evidence="1">Uncharacterized protein</fullName>
    </submittedName>
</protein>
<sequence>MFEGLQGRLGFQGNVD</sequence>
<dbReference type="AlphaFoldDB" id="A0AAE8MNL5"/>